<evidence type="ECO:0000313" key="1">
    <source>
        <dbReference type="EMBL" id="VFK24766.1"/>
    </source>
</evidence>
<sequence>MNPSVYIETWVIGYLTSWPRKYPTVAGHQNTTKLWWSIVRERFDLFVSQLVVRECSGGDPNAGKDRIVGIDGIPVLPITLDAESLANLLVQGGAVPENEPMRCPAKLRLEPARHDSAWVKQSQHFCKR</sequence>
<proteinExistence type="predicted"/>
<dbReference type="EMBL" id="CAADFM010000435">
    <property type="protein sequence ID" value="VFK24766.1"/>
    <property type="molecule type" value="Genomic_DNA"/>
</dbReference>
<evidence type="ECO:0000313" key="2">
    <source>
        <dbReference type="EMBL" id="VFK35886.1"/>
    </source>
</evidence>
<organism evidence="2">
    <name type="scientific">Candidatus Kentrum sp. LPFa</name>
    <dbReference type="NCBI Taxonomy" id="2126335"/>
    <lineage>
        <taxon>Bacteria</taxon>
        <taxon>Pseudomonadati</taxon>
        <taxon>Pseudomonadota</taxon>
        <taxon>Gammaproteobacteria</taxon>
        <taxon>Candidatus Kentrum</taxon>
    </lineage>
</organism>
<name>A0A450Y2X6_9GAMM</name>
<accession>A0A450Y2X6</accession>
<dbReference type="EMBL" id="CAADFP010000441">
    <property type="protein sequence ID" value="VFK35886.1"/>
    <property type="molecule type" value="Genomic_DNA"/>
</dbReference>
<gene>
    <name evidence="1" type="ORF">BECKLPF1236A_GA0070988_104352</name>
    <name evidence="2" type="ORF">BECKLPF1236C_GA0070990_104412</name>
</gene>
<dbReference type="AlphaFoldDB" id="A0A450Y2X6"/>
<protein>
    <submittedName>
        <fullName evidence="2">Uncharacterized protein</fullName>
    </submittedName>
</protein>
<reference evidence="2" key="1">
    <citation type="submission" date="2019-02" db="EMBL/GenBank/DDBJ databases">
        <authorList>
            <person name="Gruber-Vodicka R. H."/>
            <person name="Seah K. B. B."/>
        </authorList>
    </citation>
    <scope>NUCLEOTIDE SEQUENCE</scope>
    <source>
        <strain evidence="1">BECK_S312</strain>
        <strain evidence="2">BECK_S426</strain>
    </source>
</reference>